<evidence type="ECO:0000256" key="7">
    <source>
        <dbReference type="ARBA" id="ARBA00023136"/>
    </source>
</evidence>
<dbReference type="AlphaFoldDB" id="A0A5J9V0R5"/>
<dbReference type="Pfam" id="PF04535">
    <property type="entry name" value="CASP_dom"/>
    <property type="match status" value="1"/>
</dbReference>
<evidence type="ECO:0000256" key="6">
    <source>
        <dbReference type="ARBA" id="ARBA00022989"/>
    </source>
</evidence>
<feature type="non-terminal residue" evidence="10">
    <location>
        <position position="1"/>
    </location>
</feature>
<evidence type="ECO:0000259" key="9">
    <source>
        <dbReference type="Pfam" id="PF04535"/>
    </source>
</evidence>
<comment type="caution">
    <text evidence="10">The sequence shown here is derived from an EMBL/GenBank/DDBJ whole genome shotgun (WGS) entry which is preliminary data.</text>
</comment>
<dbReference type="EMBL" id="RWGY01000011">
    <property type="protein sequence ID" value="TVU29613.1"/>
    <property type="molecule type" value="Genomic_DNA"/>
</dbReference>
<dbReference type="Gramene" id="TVU29613">
    <property type="protein sequence ID" value="TVU29613"/>
    <property type="gene ID" value="EJB05_21188"/>
</dbReference>
<organism evidence="10 11">
    <name type="scientific">Eragrostis curvula</name>
    <name type="common">weeping love grass</name>
    <dbReference type="NCBI Taxonomy" id="38414"/>
    <lineage>
        <taxon>Eukaryota</taxon>
        <taxon>Viridiplantae</taxon>
        <taxon>Streptophyta</taxon>
        <taxon>Embryophyta</taxon>
        <taxon>Tracheophyta</taxon>
        <taxon>Spermatophyta</taxon>
        <taxon>Magnoliopsida</taxon>
        <taxon>Liliopsida</taxon>
        <taxon>Poales</taxon>
        <taxon>Poaceae</taxon>
        <taxon>PACMAD clade</taxon>
        <taxon>Chloridoideae</taxon>
        <taxon>Eragrostideae</taxon>
        <taxon>Eragrostidinae</taxon>
        <taxon>Eragrostis</taxon>
    </lineage>
</organism>
<comment type="caution">
    <text evidence="8">Lacks conserved residue(s) required for the propagation of feature annotation.</text>
</comment>
<sequence length="185" mass="19861">MALSQKTWVAACLGVRLLMLAFLAMALQLTYNNLHNGTRLDYSSWHNCNKLKSYTYAMVAAGVGMAGALLQVPIAVYLLCKSKRMAPSVLVLDISMYTDIVVTTVLASGVGAGFGATNDALQIIKYGIDWTGDRNQNDPKGDLTSFFNKGNVAISFLLVGMVLSVFAAVVSARLRARASDDLADD</sequence>
<feature type="transmembrane region" description="Helical" evidence="8">
    <location>
        <begin position="54"/>
        <end position="78"/>
    </location>
</feature>
<evidence type="ECO:0000256" key="8">
    <source>
        <dbReference type="RuleBase" id="RU361233"/>
    </source>
</evidence>
<evidence type="ECO:0000256" key="3">
    <source>
        <dbReference type="ARBA" id="ARBA00011489"/>
    </source>
</evidence>
<evidence type="ECO:0000256" key="4">
    <source>
        <dbReference type="ARBA" id="ARBA00022475"/>
    </source>
</evidence>
<comment type="subunit">
    <text evidence="3 8">Homodimer and heterodimers.</text>
</comment>
<feature type="domain" description="Casparian strip membrane protein" evidence="9">
    <location>
        <begin position="11"/>
        <end position="123"/>
    </location>
</feature>
<comment type="similarity">
    <text evidence="2 8">Belongs to the Casparian strip membrane proteins (CASP) family.</text>
</comment>
<reference evidence="10 11" key="1">
    <citation type="journal article" date="2019" name="Sci. Rep.">
        <title>A high-quality genome of Eragrostis curvula grass provides insights into Poaceae evolution and supports new strategies to enhance forage quality.</title>
        <authorList>
            <person name="Carballo J."/>
            <person name="Santos B.A.C.M."/>
            <person name="Zappacosta D."/>
            <person name="Garbus I."/>
            <person name="Selva J.P."/>
            <person name="Gallo C.A."/>
            <person name="Diaz A."/>
            <person name="Albertini E."/>
            <person name="Caccamo M."/>
            <person name="Echenique V."/>
        </authorList>
    </citation>
    <scope>NUCLEOTIDE SEQUENCE [LARGE SCALE GENOMIC DNA]</scope>
    <source>
        <strain evidence="11">cv. Victoria</strain>
        <tissue evidence="10">Leaf</tissue>
    </source>
</reference>
<dbReference type="OrthoDB" id="685197at2759"/>
<gene>
    <name evidence="10" type="ORF">EJB05_21188</name>
</gene>
<protein>
    <recommendedName>
        <fullName evidence="8">CASP-like protein</fullName>
    </recommendedName>
</protein>
<evidence type="ECO:0000256" key="2">
    <source>
        <dbReference type="ARBA" id="ARBA00007651"/>
    </source>
</evidence>
<comment type="subcellular location">
    <subcellularLocation>
        <location evidence="1 8">Cell membrane</location>
        <topology evidence="1 8">Multi-pass membrane protein</topology>
    </subcellularLocation>
</comment>
<accession>A0A5J9V0R5</accession>
<name>A0A5J9V0R5_9POAL</name>
<dbReference type="Proteomes" id="UP000324897">
    <property type="component" value="Chromosome 1"/>
</dbReference>
<dbReference type="PANTHER" id="PTHR33573">
    <property type="entry name" value="CASP-LIKE PROTEIN 4A4"/>
    <property type="match status" value="1"/>
</dbReference>
<feature type="transmembrane region" description="Helical" evidence="8">
    <location>
        <begin position="90"/>
        <end position="112"/>
    </location>
</feature>
<keyword evidence="4 8" id="KW-1003">Cell membrane</keyword>
<evidence type="ECO:0000256" key="1">
    <source>
        <dbReference type="ARBA" id="ARBA00004651"/>
    </source>
</evidence>
<keyword evidence="11" id="KW-1185">Reference proteome</keyword>
<keyword evidence="6 8" id="KW-1133">Transmembrane helix</keyword>
<dbReference type="GO" id="GO:0005886">
    <property type="term" value="C:plasma membrane"/>
    <property type="evidence" value="ECO:0007669"/>
    <property type="project" value="UniProtKB-SubCell"/>
</dbReference>
<keyword evidence="7 8" id="KW-0472">Membrane</keyword>
<feature type="transmembrane region" description="Helical" evidence="8">
    <location>
        <begin position="152"/>
        <end position="172"/>
    </location>
</feature>
<dbReference type="InterPro" id="IPR006702">
    <property type="entry name" value="CASP_dom"/>
</dbReference>
<evidence type="ECO:0000313" key="11">
    <source>
        <dbReference type="Proteomes" id="UP000324897"/>
    </source>
</evidence>
<keyword evidence="5 8" id="KW-0812">Transmembrane</keyword>
<evidence type="ECO:0000256" key="5">
    <source>
        <dbReference type="ARBA" id="ARBA00022692"/>
    </source>
</evidence>
<dbReference type="PANTHER" id="PTHR33573:SF3">
    <property type="entry name" value="CASP-LIKE PROTEIN"/>
    <property type="match status" value="1"/>
</dbReference>
<proteinExistence type="inferred from homology"/>
<evidence type="ECO:0000313" key="10">
    <source>
        <dbReference type="EMBL" id="TVU29613.1"/>
    </source>
</evidence>